<name>A0ABW5JKR0_9BACT</name>
<dbReference type="EMBL" id="JBHULI010000024">
    <property type="protein sequence ID" value="MFD2532749.1"/>
    <property type="molecule type" value="Genomic_DNA"/>
</dbReference>
<dbReference type="RefSeq" id="WP_390301740.1">
    <property type="nucleotide sequence ID" value="NZ_JBHULI010000024.1"/>
</dbReference>
<dbReference type="PROSITE" id="PS51257">
    <property type="entry name" value="PROKAR_LIPOPROTEIN"/>
    <property type="match status" value="1"/>
</dbReference>
<dbReference type="NCBIfam" id="TIGR04514">
    <property type="entry name" value="GWxTD_dom"/>
    <property type="match status" value="1"/>
</dbReference>
<reference evidence="3" key="1">
    <citation type="journal article" date="2019" name="Int. J. Syst. Evol. Microbiol.">
        <title>The Global Catalogue of Microorganisms (GCM) 10K type strain sequencing project: providing services to taxonomists for standard genome sequencing and annotation.</title>
        <authorList>
            <consortium name="The Broad Institute Genomics Platform"/>
            <consortium name="The Broad Institute Genome Sequencing Center for Infectious Disease"/>
            <person name="Wu L."/>
            <person name="Ma J."/>
        </authorList>
    </citation>
    <scope>NUCLEOTIDE SEQUENCE [LARGE SCALE GENOMIC DNA]</scope>
    <source>
        <strain evidence="3">KCTC 52042</strain>
    </source>
</reference>
<evidence type="ECO:0000313" key="2">
    <source>
        <dbReference type="EMBL" id="MFD2532749.1"/>
    </source>
</evidence>
<sequence length="475" mass="54786">MRSKSIHSFSFSALLLAILAIGCSNTYHDKIDRGEGYNYRAGYPELRLAATGFIDELGDSYIIVSGDIVKGSLVYSGKNDTLSSNMNIEIRIIRDVSNEIVVRDTYEDSISDTNERIVTSQDVKKFEHEYEVSPGTYTVQVLVIDQMSGRQTTRVTKTSIPNANDDTSHITEIRILGKDNSEPGKGFSQSTTYDVPSSLDSLKFVFQVTNNDPQEPLEIESRLLRFRADDEPARMMNEVNYTPSSLPYKGIDYDEFDVIQSSTRLLEQPGSVIIELAFENLERGNYRLEVTSNEGDENEVYKGRAFGIKSPNYPSLKTPSELARPLVYLMTDKEYENLISIKDPDSLKHAVDRFWLSNIKNSNVAREVVSLYYQRVEEANKQFSNFKEGWKTDPGMIYILFGPPWYSDLFSNEMNWSYSYNRNDPEKNFVFKRPKLKTKFYPWNNFLLERSNYYYNIQYSQIQHWRNGSILRTNL</sequence>
<comment type="caution">
    <text evidence="2">The sequence shown here is derived from an EMBL/GenBank/DDBJ whole genome shotgun (WGS) entry which is preliminary data.</text>
</comment>
<feature type="domain" description="GWxTD" evidence="1">
    <location>
        <begin position="300"/>
        <end position="467"/>
    </location>
</feature>
<proteinExistence type="predicted"/>
<evidence type="ECO:0000259" key="1">
    <source>
        <dbReference type="Pfam" id="PF20094"/>
    </source>
</evidence>
<organism evidence="2 3">
    <name type="scientific">Gracilimonas halophila</name>
    <dbReference type="NCBI Taxonomy" id="1834464"/>
    <lineage>
        <taxon>Bacteria</taxon>
        <taxon>Pseudomonadati</taxon>
        <taxon>Balneolota</taxon>
        <taxon>Balneolia</taxon>
        <taxon>Balneolales</taxon>
        <taxon>Balneolaceae</taxon>
        <taxon>Gracilimonas</taxon>
    </lineage>
</organism>
<dbReference type="InterPro" id="IPR030959">
    <property type="entry name" value="GWxTD_dom"/>
</dbReference>
<dbReference type="Proteomes" id="UP001597460">
    <property type="component" value="Unassembled WGS sequence"/>
</dbReference>
<protein>
    <submittedName>
        <fullName evidence="2">GWxTD domain-containing protein</fullName>
    </submittedName>
</protein>
<gene>
    <name evidence="2" type="ORF">ACFSVN_09855</name>
</gene>
<accession>A0ABW5JKR0</accession>
<evidence type="ECO:0000313" key="3">
    <source>
        <dbReference type="Proteomes" id="UP001597460"/>
    </source>
</evidence>
<dbReference type="Pfam" id="PF20094">
    <property type="entry name" value="GWxTD_dom"/>
    <property type="match status" value="1"/>
</dbReference>
<keyword evidence="3" id="KW-1185">Reference proteome</keyword>